<feature type="transmembrane region" description="Helical" evidence="1">
    <location>
        <begin position="129"/>
        <end position="148"/>
    </location>
</feature>
<feature type="transmembrane region" description="Helical" evidence="1">
    <location>
        <begin position="91"/>
        <end position="117"/>
    </location>
</feature>
<reference evidence="2" key="1">
    <citation type="submission" date="2021-02" db="EMBL/GenBank/DDBJ databases">
        <authorList>
            <person name="Nowell W R."/>
        </authorList>
    </citation>
    <scope>NUCLEOTIDE SEQUENCE</scope>
</reference>
<dbReference type="Gene3D" id="1.20.1070.10">
    <property type="entry name" value="Rhodopsin 7-helix transmembrane proteins"/>
    <property type="match status" value="1"/>
</dbReference>
<organism evidence="2 3">
    <name type="scientific">Adineta ricciae</name>
    <name type="common">Rotifer</name>
    <dbReference type="NCBI Taxonomy" id="249248"/>
    <lineage>
        <taxon>Eukaryota</taxon>
        <taxon>Metazoa</taxon>
        <taxon>Spiralia</taxon>
        <taxon>Gnathifera</taxon>
        <taxon>Rotifera</taxon>
        <taxon>Eurotatoria</taxon>
        <taxon>Bdelloidea</taxon>
        <taxon>Adinetida</taxon>
        <taxon>Adinetidae</taxon>
        <taxon>Adineta</taxon>
    </lineage>
</organism>
<dbReference type="Proteomes" id="UP000663828">
    <property type="component" value="Unassembled WGS sequence"/>
</dbReference>
<evidence type="ECO:0000313" key="3">
    <source>
        <dbReference type="Proteomes" id="UP000663828"/>
    </source>
</evidence>
<evidence type="ECO:0008006" key="4">
    <source>
        <dbReference type="Google" id="ProtNLM"/>
    </source>
</evidence>
<comment type="caution">
    <text evidence="2">The sequence shown here is derived from an EMBL/GenBank/DDBJ whole genome shotgun (WGS) entry which is preliminary data.</text>
</comment>
<protein>
    <recommendedName>
        <fullName evidence="4">G-protein coupled receptors family 1 profile domain-containing protein</fullName>
    </recommendedName>
</protein>
<evidence type="ECO:0000313" key="2">
    <source>
        <dbReference type="EMBL" id="CAF1564761.1"/>
    </source>
</evidence>
<dbReference type="EMBL" id="CAJNOR010005496">
    <property type="protein sequence ID" value="CAF1564761.1"/>
    <property type="molecule type" value="Genomic_DNA"/>
</dbReference>
<feature type="transmembrane region" description="Helical" evidence="1">
    <location>
        <begin position="33"/>
        <end position="57"/>
    </location>
</feature>
<gene>
    <name evidence="2" type="ORF">XAT740_LOCUS43931</name>
</gene>
<keyword evidence="1" id="KW-0812">Transmembrane</keyword>
<proteinExistence type="predicted"/>
<keyword evidence="1" id="KW-1133">Transmembrane helix</keyword>
<keyword evidence="3" id="KW-1185">Reference proteome</keyword>
<evidence type="ECO:0000256" key="1">
    <source>
        <dbReference type="SAM" id="Phobius"/>
    </source>
</evidence>
<keyword evidence="1" id="KW-0472">Membrane</keyword>
<dbReference type="SUPFAM" id="SSF81321">
    <property type="entry name" value="Family A G protein-coupled receptor-like"/>
    <property type="match status" value="1"/>
</dbReference>
<sequence length="165" mass="18675">MFTCIAIQWVVAGLVSLPFTLSISPYCDVPQWLLGYTVIVSIGVPALITLGANLFIFKYVRASSHRIYPQTTTGTGSVMVRQRPTIPRRDLYLLQHMSFMFSMFVIGWAPIFCLVAIDYNTSVSPLVYTLLQVFAVFSLFVCICDLLLCNQDLRRYLRAKVPVCF</sequence>
<name>A0A815Y196_ADIRI</name>
<dbReference type="AlphaFoldDB" id="A0A815Y196"/>
<accession>A0A815Y196</accession>